<dbReference type="AlphaFoldDB" id="A0A0E0C0S0"/>
<reference evidence="2" key="2">
    <citation type="submission" date="2018-05" db="EMBL/GenBank/DDBJ databases">
        <title>OmerRS3 (Oryza meridionalis Reference Sequence Version 3).</title>
        <authorList>
            <person name="Zhang J."/>
            <person name="Kudrna D."/>
            <person name="Lee S."/>
            <person name="Talag J."/>
            <person name="Welchert J."/>
            <person name="Wing R.A."/>
        </authorList>
    </citation>
    <scope>NUCLEOTIDE SEQUENCE [LARGE SCALE GENOMIC DNA]</scope>
    <source>
        <strain evidence="2">cv. OR44</strain>
    </source>
</reference>
<organism evidence="2">
    <name type="scientific">Oryza meridionalis</name>
    <dbReference type="NCBI Taxonomy" id="40149"/>
    <lineage>
        <taxon>Eukaryota</taxon>
        <taxon>Viridiplantae</taxon>
        <taxon>Streptophyta</taxon>
        <taxon>Embryophyta</taxon>
        <taxon>Tracheophyta</taxon>
        <taxon>Spermatophyta</taxon>
        <taxon>Magnoliopsida</taxon>
        <taxon>Liliopsida</taxon>
        <taxon>Poales</taxon>
        <taxon>Poaceae</taxon>
        <taxon>BOP clade</taxon>
        <taxon>Oryzoideae</taxon>
        <taxon>Oryzeae</taxon>
        <taxon>Oryzinae</taxon>
        <taxon>Oryza</taxon>
    </lineage>
</organism>
<dbReference type="Gene3D" id="3.30.200.20">
    <property type="entry name" value="Phosphorylase Kinase, domain 1"/>
    <property type="match status" value="1"/>
</dbReference>
<dbReference type="InterPro" id="IPR011009">
    <property type="entry name" value="Kinase-like_dom_sf"/>
</dbReference>
<evidence type="ECO:0008006" key="4">
    <source>
        <dbReference type="Google" id="ProtNLM"/>
    </source>
</evidence>
<dbReference type="HOGENOM" id="CLU_2268051_0_0_1"/>
<sequence>MPLPLPSILTAAWRRGSLSGCGVDPAPTTAPSFSSLDGGEEIGGGVPGQRRSWAGTTRRSSPPFNIVAIKDIYEDGQTVHIVMELCADGELLDKIQEKGIRAS</sequence>
<dbReference type="Proteomes" id="UP000008021">
    <property type="component" value="Chromosome 1"/>
</dbReference>
<protein>
    <recommendedName>
        <fullName evidence="4">Protein kinase domain-containing protein</fullName>
    </recommendedName>
</protein>
<evidence type="ECO:0000313" key="3">
    <source>
        <dbReference type="Proteomes" id="UP000008021"/>
    </source>
</evidence>
<evidence type="ECO:0000313" key="2">
    <source>
        <dbReference type="EnsemblPlants" id="OMERI01G11240.1"/>
    </source>
</evidence>
<name>A0A0E0C0S0_9ORYZ</name>
<dbReference type="STRING" id="40149.A0A0E0C0S0"/>
<reference evidence="2" key="1">
    <citation type="submission" date="2015-04" db="UniProtKB">
        <authorList>
            <consortium name="EnsemblPlants"/>
        </authorList>
    </citation>
    <scope>IDENTIFICATION</scope>
</reference>
<dbReference type="EnsemblPlants" id="OMERI01G11240.1">
    <property type="protein sequence ID" value="OMERI01G11240.1"/>
    <property type="gene ID" value="OMERI01G11240"/>
</dbReference>
<dbReference type="Gramene" id="OMERI01G11240.1">
    <property type="protein sequence ID" value="OMERI01G11240.1"/>
    <property type="gene ID" value="OMERI01G11240"/>
</dbReference>
<evidence type="ECO:0000256" key="1">
    <source>
        <dbReference type="SAM" id="MobiDB-lite"/>
    </source>
</evidence>
<proteinExistence type="predicted"/>
<accession>A0A0E0C0S0</accession>
<dbReference type="SUPFAM" id="SSF56112">
    <property type="entry name" value="Protein kinase-like (PK-like)"/>
    <property type="match status" value="1"/>
</dbReference>
<feature type="region of interest" description="Disordered" evidence="1">
    <location>
        <begin position="23"/>
        <end position="58"/>
    </location>
</feature>
<keyword evidence="3" id="KW-1185">Reference proteome</keyword>